<dbReference type="EMBL" id="MT631008">
    <property type="protein sequence ID" value="QNO44738.1"/>
    <property type="molecule type" value="Genomic_DNA"/>
</dbReference>
<keyword evidence="5" id="KW-0808">Transferase</keyword>
<accession>A0A7G9YNU4</accession>
<feature type="transmembrane region" description="Helical" evidence="2">
    <location>
        <begin position="508"/>
        <end position="530"/>
    </location>
</feature>
<dbReference type="PANTHER" id="PTHR10566">
    <property type="entry name" value="CHAPERONE-ACTIVITY OF BC1 COMPLEX CABC1 -RELATED"/>
    <property type="match status" value="1"/>
</dbReference>
<feature type="transmembrane region" description="Helical" evidence="2">
    <location>
        <begin position="536"/>
        <end position="559"/>
    </location>
</feature>
<reference evidence="5" key="1">
    <citation type="submission" date="2020-06" db="EMBL/GenBank/DDBJ databases">
        <title>Unique genomic features of the anaerobic methanotrophic archaea.</title>
        <authorList>
            <person name="Chadwick G.L."/>
            <person name="Skennerton C.T."/>
            <person name="Laso-Perez R."/>
            <person name="Leu A.O."/>
            <person name="Speth D.R."/>
            <person name="Yu H."/>
            <person name="Morgan-Lang C."/>
            <person name="Hatzenpichler R."/>
            <person name="Goudeau D."/>
            <person name="Malmstrom R."/>
            <person name="Brazelton W.J."/>
            <person name="Woyke T."/>
            <person name="Hallam S.J."/>
            <person name="Tyson G.W."/>
            <person name="Wegener G."/>
            <person name="Boetius A."/>
            <person name="Orphan V."/>
        </authorList>
    </citation>
    <scope>NUCLEOTIDE SEQUENCE</scope>
</reference>
<evidence type="ECO:0000256" key="1">
    <source>
        <dbReference type="ARBA" id="ARBA00009670"/>
    </source>
</evidence>
<dbReference type="SUPFAM" id="SSF56112">
    <property type="entry name" value="Protein kinase-like (PK-like)"/>
    <property type="match status" value="1"/>
</dbReference>
<evidence type="ECO:0000313" key="5">
    <source>
        <dbReference type="EMBL" id="QNO49678.1"/>
    </source>
</evidence>
<evidence type="ECO:0000259" key="3">
    <source>
        <dbReference type="Pfam" id="PF03109"/>
    </source>
</evidence>
<gene>
    <name evidence="5" type="primary">ubiB</name>
    <name evidence="4" type="ORF">AIIDAGKG_00001</name>
    <name evidence="5" type="ORF">PLAOKDGB_00007</name>
</gene>
<sequence>MSIHKIGVVSRTYCHIERYRQIISVLFKYGFGDVIDILHIGHYIEIALPKRIRREHEAIEEFTLPERVRMAMEELGPTFVKMGQILSTRPDLIPMEFITQFEKLQDDVPPFHYEDVKNTIESELKAPMDTIFWDFDETPVAAASIGQVHRAILATGEDVAVKVQRPDIKKTIEIDLEIMFHLATLLEQNVDACQIYHPTRIVMEFADTIKKEIDYNNEAFYIERFSRQFLDDPTVYVPKVFLEATTVKVLTMEYIDGIKVSDIDRLEKEGFDRKVIAARGADLIFKQIFVHGFFHADPHPGNIVILAGNVVCYLDFGMMGRINRQTREDIVDLVLAIVRRNEAKATDALLRLTKHDAPIDRRRLEMDVADIVSRYLEKSLKEVDAGQLLHQFMDLISQYRLQIPPDLFMMIKAITMVEGFGTVLDPDFDYTSSATPFIKRIRMERMHPKRVVADMLNSGVEIVHLLKEIPGGLRDILEQVKRGQTTIRFEHRGLEPMQKTLDQVSNRISFAIVLASLVMGSGLIVLAGIPPLWHDIPIIGIIGFLGAGAMGFWLLYSILRHGQM</sequence>
<evidence type="ECO:0000256" key="2">
    <source>
        <dbReference type="SAM" id="Phobius"/>
    </source>
</evidence>
<proteinExistence type="inferred from homology"/>
<dbReference type="AlphaFoldDB" id="A0A7G9YNU4"/>
<keyword evidence="2" id="KW-1133">Transmembrane helix</keyword>
<dbReference type="InterPro" id="IPR004147">
    <property type="entry name" value="ABC1_dom"/>
</dbReference>
<name>A0A7G9YNU4_9EURY</name>
<protein>
    <submittedName>
        <fullName evidence="5">Protein kinase UbiB</fullName>
        <ecNumber evidence="5">2.7.-.-</ecNumber>
    </submittedName>
</protein>
<dbReference type="GO" id="GO:0016301">
    <property type="term" value="F:kinase activity"/>
    <property type="evidence" value="ECO:0007669"/>
    <property type="project" value="UniProtKB-KW"/>
</dbReference>
<dbReference type="PANTHER" id="PTHR10566:SF113">
    <property type="entry name" value="PROTEIN ACTIVITY OF BC1 COMPLEX KINASE 7, CHLOROPLASTIC"/>
    <property type="match status" value="1"/>
</dbReference>
<dbReference type="EC" id="2.7.-.-" evidence="5"/>
<organism evidence="5">
    <name type="scientific">Candidatus Methanogaster sp. ANME-2c ERB4</name>
    <dbReference type="NCBI Taxonomy" id="2759911"/>
    <lineage>
        <taxon>Archaea</taxon>
        <taxon>Methanobacteriati</taxon>
        <taxon>Methanobacteriota</taxon>
        <taxon>Stenosarchaea group</taxon>
        <taxon>Methanomicrobia</taxon>
        <taxon>Methanosarcinales</taxon>
        <taxon>ANME-2 cluster</taxon>
        <taxon>Candidatus Methanogasteraceae</taxon>
        <taxon>Candidatus Methanogaster</taxon>
    </lineage>
</organism>
<keyword evidence="2" id="KW-0472">Membrane</keyword>
<dbReference type="EMBL" id="MT631392">
    <property type="protein sequence ID" value="QNO49678.1"/>
    <property type="molecule type" value="Genomic_DNA"/>
</dbReference>
<feature type="domain" description="ABC1 atypical kinase-like" evidence="3">
    <location>
        <begin position="103"/>
        <end position="346"/>
    </location>
</feature>
<evidence type="ECO:0000313" key="4">
    <source>
        <dbReference type="EMBL" id="QNO44738.1"/>
    </source>
</evidence>
<keyword evidence="2" id="KW-0812">Transmembrane</keyword>
<dbReference type="InterPro" id="IPR011009">
    <property type="entry name" value="Kinase-like_dom_sf"/>
</dbReference>
<keyword evidence="5" id="KW-0418">Kinase</keyword>
<dbReference type="CDD" id="cd05121">
    <property type="entry name" value="ABC1_ADCK3-like"/>
    <property type="match status" value="1"/>
</dbReference>
<comment type="similarity">
    <text evidence="1">Belongs to the protein kinase superfamily. ADCK protein kinase family.</text>
</comment>
<dbReference type="InterPro" id="IPR050154">
    <property type="entry name" value="UbiB_kinase"/>
</dbReference>
<dbReference type="Pfam" id="PF03109">
    <property type="entry name" value="ABC1"/>
    <property type="match status" value="1"/>
</dbReference>